<evidence type="ECO:0000313" key="2">
    <source>
        <dbReference type="Proteomes" id="UP001500582"/>
    </source>
</evidence>
<sequence length="147" mass="17285">MQQRFTDENKLMSDFFGEVWVHCSTCNKKAIATVSFETQTASLHCTQCGLYKRISTEITLLGSKGHWQLPANRYFDAELWLMMPFKAEVFFAYNGQHLAYLEKYISATLREHKDRTHFTLLEKLPKFYHEAKNRKGLLKIIEKLSKK</sequence>
<name>A0ABP8GHR9_9SPHI</name>
<comment type="caution">
    <text evidence="1">The sequence shown here is derived from an EMBL/GenBank/DDBJ whole genome shotgun (WGS) entry which is preliminary data.</text>
</comment>
<evidence type="ECO:0000313" key="1">
    <source>
        <dbReference type="EMBL" id="GAA4324342.1"/>
    </source>
</evidence>
<organism evidence="1 2">
    <name type="scientific">Mucilaginibacter gynuensis</name>
    <dbReference type="NCBI Taxonomy" id="1302236"/>
    <lineage>
        <taxon>Bacteria</taxon>
        <taxon>Pseudomonadati</taxon>
        <taxon>Bacteroidota</taxon>
        <taxon>Sphingobacteriia</taxon>
        <taxon>Sphingobacteriales</taxon>
        <taxon>Sphingobacteriaceae</taxon>
        <taxon>Mucilaginibacter</taxon>
    </lineage>
</organism>
<proteinExistence type="predicted"/>
<dbReference type="RefSeq" id="WP_345211513.1">
    <property type="nucleotide sequence ID" value="NZ_BAABFT010000006.1"/>
</dbReference>
<dbReference type="Proteomes" id="UP001500582">
    <property type="component" value="Unassembled WGS sequence"/>
</dbReference>
<accession>A0ABP8GHR9</accession>
<keyword evidence="2" id="KW-1185">Reference proteome</keyword>
<gene>
    <name evidence="1" type="ORF">GCM10023149_25880</name>
</gene>
<dbReference type="EMBL" id="BAABFT010000006">
    <property type="protein sequence ID" value="GAA4324342.1"/>
    <property type="molecule type" value="Genomic_DNA"/>
</dbReference>
<protein>
    <submittedName>
        <fullName evidence="1">Uncharacterized protein</fullName>
    </submittedName>
</protein>
<reference evidence="2" key="1">
    <citation type="journal article" date="2019" name="Int. J. Syst. Evol. Microbiol.">
        <title>The Global Catalogue of Microorganisms (GCM) 10K type strain sequencing project: providing services to taxonomists for standard genome sequencing and annotation.</title>
        <authorList>
            <consortium name="The Broad Institute Genomics Platform"/>
            <consortium name="The Broad Institute Genome Sequencing Center for Infectious Disease"/>
            <person name="Wu L."/>
            <person name="Ma J."/>
        </authorList>
    </citation>
    <scope>NUCLEOTIDE SEQUENCE [LARGE SCALE GENOMIC DNA]</scope>
    <source>
        <strain evidence="2">JCM 17705</strain>
    </source>
</reference>